<proteinExistence type="predicted"/>
<dbReference type="SUPFAM" id="SSF48403">
    <property type="entry name" value="Ankyrin repeat"/>
    <property type="match status" value="1"/>
</dbReference>
<dbReference type="AlphaFoldDB" id="A0A8D8CP65"/>
<dbReference type="InterPro" id="IPR036770">
    <property type="entry name" value="Ankyrin_rpt-contain_sf"/>
</dbReference>
<dbReference type="Gene3D" id="1.25.40.20">
    <property type="entry name" value="Ankyrin repeat-containing domain"/>
    <property type="match status" value="1"/>
</dbReference>
<sequence length="425" mass="47728">MSSSKPAKHVNDDDNFDYKLWNQRKATFEDSLIRNLKSSISSGSVSIFVNYITDGVNELEALYSVLPGGSNGDESQLHRNKKLRTFFGEMCKTDVEGGFLVEFLVQIPVSNESIPQLANQYPLHIAIGAGAFANVETLLNLPNTNANVLWKKQTPLMLLFKVTKAENFPLVMKLVYLLASKQADINIGDYTKHPLSVVCGLTTITDAQKHELLTLCFELFKCDVDSFFNGQARRDVTALLPDFVFATKRAEISLEMMKSLLLAGIEDMFIDELDEFIQTRRNSTNELAELLMLASSKGRSQGVEAILSKSANNEELIKQIDKLSKVLKIVCSKGYPQVLELFLLYISQPAVFNERPLALTCVQRLYRARSAELEECLGMLLVDPRVSIELCDHLGRTALNFARQHEMNQEVFSIVDNEAKSLIRE</sequence>
<reference evidence="1" key="1">
    <citation type="submission" date="2021-05" db="EMBL/GenBank/DDBJ databases">
        <authorList>
            <person name="Alioto T."/>
            <person name="Alioto T."/>
            <person name="Gomez Garrido J."/>
        </authorList>
    </citation>
    <scope>NUCLEOTIDE SEQUENCE</scope>
</reference>
<name>A0A8D8CP65_CULPI</name>
<accession>A0A8D8CP65</accession>
<organism evidence="1">
    <name type="scientific">Culex pipiens</name>
    <name type="common">House mosquito</name>
    <dbReference type="NCBI Taxonomy" id="7175"/>
    <lineage>
        <taxon>Eukaryota</taxon>
        <taxon>Metazoa</taxon>
        <taxon>Ecdysozoa</taxon>
        <taxon>Arthropoda</taxon>
        <taxon>Hexapoda</taxon>
        <taxon>Insecta</taxon>
        <taxon>Pterygota</taxon>
        <taxon>Neoptera</taxon>
        <taxon>Endopterygota</taxon>
        <taxon>Diptera</taxon>
        <taxon>Nematocera</taxon>
        <taxon>Culicoidea</taxon>
        <taxon>Culicidae</taxon>
        <taxon>Culicinae</taxon>
        <taxon>Culicini</taxon>
        <taxon>Culex</taxon>
        <taxon>Culex</taxon>
    </lineage>
</organism>
<evidence type="ECO:0000313" key="1">
    <source>
        <dbReference type="EMBL" id="CAG6497177.1"/>
    </source>
</evidence>
<dbReference type="EMBL" id="HBUE01132635">
    <property type="protein sequence ID" value="CAG6497177.1"/>
    <property type="molecule type" value="Transcribed_RNA"/>
</dbReference>
<protein>
    <submittedName>
        <fullName evidence="1">Transient receptor potential cation channel protein painless</fullName>
    </submittedName>
</protein>
<keyword evidence="1" id="KW-0675">Receptor</keyword>